<sequence>MVLFLIATTITLNNSSQVNQTSENPTSQGTHVLPPTLISLLLIIIILLIVYFLR</sequence>
<evidence type="ECO:0000313" key="3">
    <source>
        <dbReference type="Proteomes" id="UP000193380"/>
    </source>
</evidence>
<accession>A0A060YEN3</accession>
<reference evidence="2" key="1">
    <citation type="journal article" date="2014" name="Nat. Commun.">
        <title>The rainbow trout genome provides novel insights into evolution after whole-genome duplication in vertebrates.</title>
        <authorList>
            <person name="Berthelot C."/>
            <person name="Brunet F."/>
            <person name="Chalopin D."/>
            <person name="Juanchich A."/>
            <person name="Bernard M."/>
            <person name="Noel B."/>
            <person name="Bento P."/>
            <person name="Da Silva C."/>
            <person name="Labadie K."/>
            <person name="Alberti A."/>
            <person name="Aury J.M."/>
            <person name="Louis A."/>
            <person name="Dehais P."/>
            <person name="Bardou P."/>
            <person name="Montfort J."/>
            <person name="Klopp C."/>
            <person name="Cabau C."/>
            <person name="Gaspin C."/>
            <person name="Thorgaard G.H."/>
            <person name="Boussaha M."/>
            <person name="Quillet E."/>
            <person name="Guyomard R."/>
            <person name="Galiana D."/>
            <person name="Bobe J."/>
            <person name="Volff J.N."/>
            <person name="Genet C."/>
            <person name="Wincker P."/>
            <person name="Jaillon O."/>
            <person name="Roest Crollius H."/>
            <person name="Guiguen Y."/>
        </authorList>
    </citation>
    <scope>NUCLEOTIDE SEQUENCE [LARGE SCALE GENOMIC DNA]</scope>
</reference>
<keyword evidence="1" id="KW-0812">Transmembrane</keyword>
<keyword evidence="1" id="KW-0472">Membrane</keyword>
<protein>
    <submittedName>
        <fullName evidence="2">Uncharacterized protein</fullName>
    </submittedName>
</protein>
<name>A0A060YEN3_ONCMY</name>
<reference evidence="2" key="2">
    <citation type="submission" date="2014-03" db="EMBL/GenBank/DDBJ databases">
        <authorList>
            <person name="Genoscope - CEA"/>
        </authorList>
    </citation>
    <scope>NUCLEOTIDE SEQUENCE</scope>
</reference>
<organism evidence="2 3">
    <name type="scientific">Oncorhynchus mykiss</name>
    <name type="common">Rainbow trout</name>
    <name type="synonym">Salmo gairdneri</name>
    <dbReference type="NCBI Taxonomy" id="8022"/>
    <lineage>
        <taxon>Eukaryota</taxon>
        <taxon>Metazoa</taxon>
        <taxon>Chordata</taxon>
        <taxon>Craniata</taxon>
        <taxon>Vertebrata</taxon>
        <taxon>Euteleostomi</taxon>
        <taxon>Actinopterygii</taxon>
        <taxon>Neopterygii</taxon>
        <taxon>Teleostei</taxon>
        <taxon>Protacanthopterygii</taxon>
        <taxon>Salmoniformes</taxon>
        <taxon>Salmonidae</taxon>
        <taxon>Salmoninae</taxon>
        <taxon>Oncorhynchus</taxon>
    </lineage>
</organism>
<gene>
    <name evidence="2" type="ORF">GSONMT00000667001</name>
</gene>
<evidence type="ECO:0000256" key="1">
    <source>
        <dbReference type="SAM" id="Phobius"/>
    </source>
</evidence>
<keyword evidence="1" id="KW-1133">Transmembrane helix</keyword>
<dbReference type="EMBL" id="FR908193">
    <property type="protein sequence ID" value="CDQ87854.1"/>
    <property type="molecule type" value="Genomic_DNA"/>
</dbReference>
<dbReference type="AlphaFoldDB" id="A0A060YEN3"/>
<dbReference type="PaxDb" id="8022-A0A060YEN3"/>
<feature type="transmembrane region" description="Helical" evidence="1">
    <location>
        <begin position="36"/>
        <end position="53"/>
    </location>
</feature>
<evidence type="ECO:0000313" key="2">
    <source>
        <dbReference type="EMBL" id="CDQ87854.1"/>
    </source>
</evidence>
<dbReference type="STRING" id="8022.A0A060YEN3"/>
<dbReference type="Proteomes" id="UP000193380">
    <property type="component" value="Unassembled WGS sequence"/>
</dbReference>
<proteinExistence type="predicted"/>